<dbReference type="PANTHER" id="PTHR22946">
    <property type="entry name" value="DIENELACTONE HYDROLASE DOMAIN-CONTAINING PROTEIN-RELATED"/>
    <property type="match status" value="1"/>
</dbReference>
<gene>
    <name evidence="2" type="ORF">PAUS00366_LOCUS22680</name>
</gene>
<evidence type="ECO:0000259" key="1">
    <source>
        <dbReference type="Pfam" id="PF01738"/>
    </source>
</evidence>
<dbReference type="PANTHER" id="PTHR22946:SF0">
    <property type="entry name" value="DIENELACTONE HYDROLASE DOMAIN-CONTAINING PROTEIN"/>
    <property type="match status" value="1"/>
</dbReference>
<dbReference type="GO" id="GO:0016787">
    <property type="term" value="F:hydrolase activity"/>
    <property type="evidence" value="ECO:0007669"/>
    <property type="project" value="InterPro"/>
</dbReference>
<evidence type="ECO:0000313" key="2">
    <source>
        <dbReference type="EMBL" id="CAE0729895.1"/>
    </source>
</evidence>
<dbReference type="InterPro" id="IPR029058">
    <property type="entry name" value="AB_hydrolase_fold"/>
</dbReference>
<protein>
    <recommendedName>
        <fullName evidence="1">Dienelactone hydrolase domain-containing protein</fullName>
    </recommendedName>
</protein>
<dbReference type="InterPro" id="IPR002925">
    <property type="entry name" value="Dienelactn_hydro"/>
</dbReference>
<accession>A0A7S4AX40</accession>
<dbReference type="Pfam" id="PF01738">
    <property type="entry name" value="DLH"/>
    <property type="match status" value="1"/>
</dbReference>
<dbReference type="AlphaFoldDB" id="A0A7S4AX40"/>
<dbReference type="SUPFAM" id="SSF53474">
    <property type="entry name" value="alpha/beta-Hydrolases"/>
    <property type="match status" value="1"/>
</dbReference>
<name>A0A7S4AX40_9STRA</name>
<dbReference type="InterPro" id="IPR050261">
    <property type="entry name" value="FrsA_esterase"/>
</dbReference>
<feature type="domain" description="Dienelactone hydrolase" evidence="1">
    <location>
        <begin position="313"/>
        <end position="430"/>
    </location>
</feature>
<sequence length="435" mass="48305">MLFFTQRRSKLPILVTTLLSIAGLYVLVRVRSFSSHSQTTKPFSIATTSTSMSMASSSATKSIPTHWRPLGPENFSSVISSKDGCRYAKDDEYLEAVLDSWKQDITTFSPQRVETSPWIYYDDDETPLYGHVVQLVTSKDDSMDVDKKATDTTGSDDGPTSLRPGILLFHTAAGPQDVFLFQKAADLAASSELGECVVFICDVLSDPDGWAWSPDGDRTKFNQVKHQLLQDNARLLRSRVRAAVRTLIGKGGIGSNVSSDFGVDPKRLASLGWCFGAQPILELATLQHQQDYQKVKADGTSKDTDLAEFSAAALISYHGVYRRDPPQSRDASLLTGTIDKEKYDREHTVVERDVLICTGKSDPFISRDDLESAKTVMEEKSYNVKIMEFDGAKHGFTNPAQDFNTNEAFQYNEHAATESWKATMDLLKQKLLPPQ</sequence>
<proteinExistence type="predicted"/>
<dbReference type="EMBL" id="HBIX01034697">
    <property type="protein sequence ID" value="CAE0729895.1"/>
    <property type="molecule type" value="Transcribed_RNA"/>
</dbReference>
<reference evidence="2" key="1">
    <citation type="submission" date="2021-01" db="EMBL/GenBank/DDBJ databases">
        <authorList>
            <person name="Corre E."/>
            <person name="Pelletier E."/>
            <person name="Niang G."/>
            <person name="Scheremetjew M."/>
            <person name="Finn R."/>
            <person name="Kale V."/>
            <person name="Holt S."/>
            <person name="Cochrane G."/>
            <person name="Meng A."/>
            <person name="Brown T."/>
            <person name="Cohen L."/>
        </authorList>
    </citation>
    <scope>NUCLEOTIDE SEQUENCE</scope>
    <source>
        <strain evidence="2">10249 10 AB</strain>
    </source>
</reference>
<dbReference type="Gene3D" id="3.40.50.1820">
    <property type="entry name" value="alpha/beta hydrolase"/>
    <property type="match status" value="1"/>
</dbReference>
<organism evidence="2">
    <name type="scientific">Pseudo-nitzschia australis</name>
    <dbReference type="NCBI Taxonomy" id="44445"/>
    <lineage>
        <taxon>Eukaryota</taxon>
        <taxon>Sar</taxon>
        <taxon>Stramenopiles</taxon>
        <taxon>Ochrophyta</taxon>
        <taxon>Bacillariophyta</taxon>
        <taxon>Bacillariophyceae</taxon>
        <taxon>Bacillariophycidae</taxon>
        <taxon>Bacillariales</taxon>
        <taxon>Bacillariaceae</taxon>
        <taxon>Pseudo-nitzschia</taxon>
    </lineage>
</organism>